<evidence type="ECO:0000256" key="4">
    <source>
        <dbReference type="PIRSR" id="PIRSR000018-50"/>
    </source>
</evidence>
<evidence type="ECO:0000313" key="8">
    <source>
        <dbReference type="Proteomes" id="UP000613266"/>
    </source>
</evidence>
<dbReference type="InterPro" id="IPR014353">
    <property type="entry name" value="Membr-bd_ADH_cyt_c"/>
</dbReference>
<dbReference type="InterPro" id="IPR009056">
    <property type="entry name" value="Cyt_c-like_dom"/>
</dbReference>
<feature type="binding site" description="covalent" evidence="4">
    <location>
        <position position="322"/>
    </location>
    <ligand>
        <name>heme c</name>
        <dbReference type="ChEBI" id="CHEBI:61717"/>
        <label>3</label>
    </ligand>
</feature>
<name>A0A931J8L1_9BURK</name>
<dbReference type="PANTHER" id="PTHR35008">
    <property type="entry name" value="BLL4482 PROTEIN-RELATED"/>
    <property type="match status" value="1"/>
</dbReference>
<feature type="binding site" description="covalent" evidence="4">
    <location>
        <position position="57"/>
    </location>
    <ligand>
        <name>heme c</name>
        <dbReference type="ChEBI" id="CHEBI:61717"/>
        <label>1</label>
    </ligand>
</feature>
<keyword evidence="3 5" id="KW-0408">Iron</keyword>
<comment type="caution">
    <text evidence="7">The sequence shown here is derived from an EMBL/GenBank/DDBJ whole genome shotgun (WGS) entry which is preliminary data.</text>
</comment>
<feature type="binding site" description="covalent" evidence="4">
    <location>
        <position position="203"/>
    </location>
    <ligand>
        <name>heme c</name>
        <dbReference type="ChEBI" id="CHEBI:61717"/>
        <label>2</label>
    </ligand>
</feature>
<dbReference type="InterPro" id="IPR051459">
    <property type="entry name" value="Cytochrome_c-type_DH"/>
</dbReference>
<feature type="domain" description="Cytochrome c" evidence="6">
    <location>
        <begin position="309"/>
        <end position="398"/>
    </location>
</feature>
<dbReference type="Pfam" id="PF13442">
    <property type="entry name" value="Cytochrome_CBB3"/>
    <property type="match status" value="1"/>
</dbReference>
<keyword evidence="1 4" id="KW-0349">Heme</keyword>
<dbReference type="GO" id="GO:0009055">
    <property type="term" value="F:electron transfer activity"/>
    <property type="evidence" value="ECO:0007669"/>
    <property type="project" value="InterPro"/>
</dbReference>
<dbReference type="InterPro" id="IPR036909">
    <property type="entry name" value="Cyt_c-like_dom_sf"/>
</dbReference>
<accession>A0A931J8L1</accession>
<dbReference type="AlphaFoldDB" id="A0A931J8L1"/>
<dbReference type="GO" id="GO:0005506">
    <property type="term" value="F:iron ion binding"/>
    <property type="evidence" value="ECO:0007669"/>
    <property type="project" value="InterPro"/>
</dbReference>
<evidence type="ECO:0000259" key="6">
    <source>
        <dbReference type="PROSITE" id="PS51007"/>
    </source>
</evidence>
<dbReference type="SUPFAM" id="SSF46626">
    <property type="entry name" value="Cytochrome c"/>
    <property type="match status" value="3"/>
</dbReference>
<dbReference type="PROSITE" id="PS51007">
    <property type="entry name" value="CYTC"/>
    <property type="match status" value="3"/>
</dbReference>
<feature type="binding site" description="covalent" evidence="4">
    <location>
        <position position="206"/>
    </location>
    <ligand>
        <name>heme c</name>
        <dbReference type="ChEBI" id="CHEBI:61717"/>
        <label>2</label>
    </ligand>
</feature>
<keyword evidence="2 5" id="KW-0479">Metal-binding</keyword>
<evidence type="ECO:0000256" key="2">
    <source>
        <dbReference type="ARBA" id="ARBA00022723"/>
    </source>
</evidence>
<feature type="binding site" description="axial binding residue" evidence="5">
    <location>
        <position position="61"/>
    </location>
    <ligand>
        <name>heme c</name>
        <dbReference type="ChEBI" id="CHEBI:61717"/>
        <label>1</label>
    </ligand>
    <ligandPart>
        <name>Fe</name>
        <dbReference type="ChEBI" id="CHEBI:18248"/>
    </ligandPart>
</feature>
<feature type="binding site" description="axial binding residue" evidence="5">
    <location>
        <position position="326"/>
    </location>
    <ligand>
        <name>heme c</name>
        <dbReference type="ChEBI" id="CHEBI:61717"/>
        <label>3</label>
    </ligand>
    <ligandPart>
        <name>Fe</name>
        <dbReference type="ChEBI" id="CHEBI:18248"/>
    </ligandPart>
</feature>
<feature type="binding site" description="axial binding residue" evidence="5">
    <location>
        <position position="207"/>
    </location>
    <ligand>
        <name>heme c</name>
        <dbReference type="ChEBI" id="CHEBI:61717"/>
        <label>2</label>
    </ligand>
    <ligandPart>
        <name>Fe</name>
        <dbReference type="ChEBI" id="CHEBI:18248"/>
    </ligandPart>
</feature>
<protein>
    <submittedName>
        <fullName evidence="7">Cytochrome c</fullName>
    </submittedName>
</protein>
<dbReference type="Pfam" id="PF00034">
    <property type="entry name" value="Cytochrom_C"/>
    <property type="match status" value="1"/>
</dbReference>
<sequence>MKRALRRSLALLLLGLVMFAAWVAWMNRSPASALAQALSSTPALIERGAYLARAGNCVACHTARGGQLYTGGRGIETPFGTVFAGNLTPAPRTGLGGWSAEDFWQALHHGRGRDGRLLNPAFPYTAFTKVSRADSDALFAFLQSLPAQERERPPHALRFPYNQPWALAVWRALHFRPGEFLAEPARDAAWNRGAYLVQGLGHCASCHAPRNALGGSLADAALGGGLMPVSGWYAPALGGAREAAELPGLLRSGQSVRGAALGPMAEVVLHSTQYLSEADLQAMAAYLGSLPEPAAVEGLPDRQPAQQAGRASLGARLYTQHCAVCHGEQGDGQGLYPPLADNRTLALPSPANLVKAIRQGGFGASTAPNPRPFGMPPFGHVLSEAEIAAVATHVRLRWGQGAGGVSELQVLQTP</sequence>
<dbReference type="GO" id="GO:0016614">
    <property type="term" value="F:oxidoreductase activity, acting on CH-OH group of donors"/>
    <property type="evidence" value="ECO:0007669"/>
    <property type="project" value="InterPro"/>
</dbReference>
<proteinExistence type="predicted"/>
<dbReference type="Proteomes" id="UP000613266">
    <property type="component" value="Unassembled WGS sequence"/>
</dbReference>
<evidence type="ECO:0000256" key="1">
    <source>
        <dbReference type="ARBA" id="ARBA00022617"/>
    </source>
</evidence>
<reference evidence="7" key="1">
    <citation type="submission" date="2020-12" db="EMBL/GenBank/DDBJ databases">
        <title>The genome sequence of Inhella sp. 1Y17.</title>
        <authorList>
            <person name="Liu Y."/>
        </authorList>
    </citation>
    <scope>NUCLEOTIDE SEQUENCE</scope>
    <source>
        <strain evidence="7">1Y17</strain>
    </source>
</reference>
<feature type="binding site" description="covalent" evidence="4">
    <location>
        <position position="60"/>
    </location>
    <ligand>
        <name>heme c</name>
        <dbReference type="ChEBI" id="CHEBI:61717"/>
        <label>1</label>
    </ligand>
</feature>
<dbReference type="GO" id="GO:0016020">
    <property type="term" value="C:membrane"/>
    <property type="evidence" value="ECO:0007669"/>
    <property type="project" value="InterPro"/>
</dbReference>
<feature type="domain" description="Cytochrome c" evidence="6">
    <location>
        <begin position="188"/>
        <end position="291"/>
    </location>
</feature>
<dbReference type="PIRSF" id="PIRSF000018">
    <property type="entry name" value="Mb_ADH_cyt_c"/>
    <property type="match status" value="1"/>
</dbReference>
<dbReference type="PANTHER" id="PTHR35008:SF4">
    <property type="entry name" value="BLL4482 PROTEIN"/>
    <property type="match status" value="1"/>
</dbReference>
<dbReference type="RefSeq" id="WP_198111867.1">
    <property type="nucleotide sequence ID" value="NZ_JAEDAK010000009.1"/>
</dbReference>
<organism evidence="7 8">
    <name type="scientific">Inhella proteolytica</name>
    <dbReference type="NCBI Taxonomy" id="2795029"/>
    <lineage>
        <taxon>Bacteria</taxon>
        <taxon>Pseudomonadati</taxon>
        <taxon>Pseudomonadota</taxon>
        <taxon>Betaproteobacteria</taxon>
        <taxon>Burkholderiales</taxon>
        <taxon>Sphaerotilaceae</taxon>
        <taxon>Inhella</taxon>
    </lineage>
</organism>
<evidence type="ECO:0000256" key="5">
    <source>
        <dbReference type="PIRSR" id="PIRSR000018-51"/>
    </source>
</evidence>
<feature type="binding site" description="covalent" evidence="4">
    <location>
        <position position="325"/>
    </location>
    <ligand>
        <name>heme c</name>
        <dbReference type="ChEBI" id="CHEBI:61717"/>
        <label>3</label>
    </ligand>
</feature>
<dbReference type="EMBL" id="JAEDAK010000009">
    <property type="protein sequence ID" value="MBH9578100.1"/>
    <property type="molecule type" value="Genomic_DNA"/>
</dbReference>
<gene>
    <name evidence="7" type="ORF">I7X39_14430</name>
</gene>
<keyword evidence="8" id="KW-1185">Reference proteome</keyword>
<feature type="domain" description="Cytochrome c" evidence="6">
    <location>
        <begin position="43"/>
        <end position="146"/>
    </location>
</feature>
<comment type="cofactor">
    <cofactor evidence="4">
        <name>heme c</name>
        <dbReference type="ChEBI" id="CHEBI:61717"/>
    </cofactor>
    <text evidence="4">Binds 3 heme c groups covalently per subunit.</text>
</comment>
<evidence type="ECO:0000313" key="7">
    <source>
        <dbReference type="EMBL" id="MBH9578100.1"/>
    </source>
</evidence>
<dbReference type="GO" id="GO:0020037">
    <property type="term" value="F:heme binding"/>
    <property type="evidence" value="ECO:0007669"/>
    <property type="project" value="InterPro"/>
</dbReference>
<evidence type="ECO:0000256" key="3">
    <source>
        <dbReference type="ARBA" id="ARBA00023004"/>
    </source>
</evidence>
<dbReference type="Gene3D" id="1.10.760.10">
    <property type="entry name" value="Cytochrome c-like domain"/>
    <property type="match status" value="2"/>
</dbReference>